<dbReference type="PROSITE" id="PS50005">
    <property type="entry name" value="TPR"/>
    <property type="match status" value="1"/>
</dbReference>
<dbReference type="PANTHER" id="PTHR45586">
    <property type="entry name" value="TPR REPEAT-CONTAINING PROTEIN PA4667"/>
    <property type="match status" value="1"/>
</dbReference>
<keyword evidence="2 3" id="KW-0802">TPR repeat</keyword>
<evidence type="ECO:0000256" key="2">
    <source>
        <dbReference type="ARBA" id="ARBA00022803"/>
    </source>
</evidence>
<keyword evidence="6" id="KW-1185">Reference proteome</keyword>
<keyword evidence="1" id="KW-0677">Repeat</keyword>
<dbReference type="AlphaFoldDB" id="A0A8J9ZFQ0"/>
<name>A0A8J9ZFQ0_BRALA</name>
<organism evidence="5 6">
    <name type="scientific">Branchiostoma lanceolatum</name>
    <name type="common">Common lancelet</name>
    <name type="synonym">Amphioxus lanceolatum</name>
    <dbReference type="NCBI Taxonomy" id="7740"/>
    <lineage>
        <taxon>Eukaryota</taxon>
        <taxon>Metazoa</taxon>
        <taxon>Chordata</taxon>
        <taxon>Cephalochordata</taxon>
        <taxon>Leptocardii</taxon>
        <taxon>Amphioxiformes</taxon>
        <taxon>Branchiostomatidae</taxon>
        <taxon>Branchiostoma</taxon>
    </lineage>
</organism>
<dbReference type="Gene3D" id="1.25.40.10">
    <property type="entry name" value="Tetratricopeptide repeat domain"/>
    <property type="match status" value="4"/>
</dbReference>
<evidence type="ECO:0000256" key="3">
    <source>
        <dbReference type="PROSITE-ProRule" id="PRU00339"/>
    </source>
</evidence>
<dbReference type="SUPFAM" id="SSF48452">
    <property type="entry name" value="TPR-like"/>
    <property type="match status" value="3"/>
</dbReference>
<feature type="region of interest" description="Disordered" evidence="4">
    <location>
        <begin position="428"/>
        <end position="447"/>
    </location>
</feature>
<reference evidence="5" key="1">
    <citation type="submission" date="2022-01" db="EMBL/GenBank/DDBJ databases">
        <authorList>
            <person name="Braso-Vives M."/>
        </authorList>
    </citation>
    <scope>NUCLEOTIDE SEQUENCE</scope>
</reference>
<feature type="repeat" description="TPR" evidence="3">
    <location>
        <begin position="733"/>
        <end position="766"/>
    </location>
</feature>
<dbReference type="InterPro" id="IPR051012">
    <property type="entry name" value="CellSynth/LPSAsmb/PSIAsmb"/>
</dbReference>
<dbReference type="PANTHER" id="PTHR45586:SF1">
    <property type="entry name" value="LIPOPOLYSACCHARIDE ASSEMBLY PROTEIN B"/>
    <property type="match status" value="1"/>
</dbReference>
<dbReference type="Proteomes" id="UP000838412">
    <property type="component" value="Chromosome 2"/>
</dbReference>
<dbReference type="InterPro" id="IPR019734">
    <property type="entry name" value="TPR_rpt"/>
</dbReference>
<protein>
    <submittedName>
        <fullName evidence="5">IFIT5 protein</fullName>
    </submittedName>
</protein>
<accession>A0A8J9ZFQ0</accession>
<dbReference type="SMART" id="SM00028">
    <property type="entry name" value="TPR"/>
    <property type="match status" value="4"/>
</dbReference>
<evidence type="ECO:0000256" key="1">
    <source>
        <dbReference type="ARBA" id="ARBA00022737"/>
    </source>
</evidence>
<dbReference type="InterPro" id="IPR011990">
    <property type="entry name" value="TPR-like_helical_dom_sf"/>
</dbReference>
<sequence length="832" mass="94383">MQKQNAAAMESDRLRKLQEFPSPFFWSLEESMFNIVHEKLIRWKCTEADRLACKNTSAFLSYARDNDSLQARRQFQEVLCEDPENLVALTSLAYIDIKHSDVATAETKQRALAELKESGGETEVQKRWATAMFEKAFCLTRFGQKRHREALGCIEKALQFDSDNNEWLKAETFLLTKQVESQALARVGYGKIKTFLDRAAANVLKLQQMEPGSGEVLCMTAYLFKAAGSTGQGLDWMKAYSRTHPSQIVNVSALYEMAYELCPTDKSVYRKVVLHFRGARNWIKMEKIAKKALEDSPNDPLLYHQLGLRYLLPFQDALMKEKTAPGKAKKASIAKVKETSKSMYKAEEYFEKGLSLEDDFTRCRMGLAWCLFYQGKVPESRQQLRIAAEKAKDKREQGEVRRELARLLIEEGNESVALMQVCKTPQFEGQAAKSSPDKTCLQDEGDPGPVREGATFAREAEFDDKPIGWNKQALEINNDIACVTEKGKAAKHRSPDQSPTAPFDEACGPVDQSICRNAVLHFKEAREWQKMEQILTKALKHFPNDQFLYHQYGLRYLVPFELALADEKETKGKVKQVTETCRAAKTLLPKAEEYLREALKIDHLFTRCRTCLARCLYYQGKVQESRQQFQITTEDAIDNHDIVEVRRNWAWLQIEDGDESGALIQLCEALKLKDRGVSAVYQGLDTALDSWSKLDKRDPRPVRVRAAFALETGREDKAIRYYNRALQINNKDNSSMVGVGKAYKKKGNFTEAKKWLERASRLGSDEANDQLTDLRKVEDQSGTTGPSPQIVGHGTSASPRTYEDDTRDTEGENLQGATAGHSAPQPDQSDCY</sequence>
<evidence type="ECO:0000313" key="5">
    <source>
        <dbReference type="EMBL" id="CAH1252827.1"/>
    </source>
</evidence>
<evidence type="ECO:0000313" key="6">
    <source>
        <dbReference type="Proteomes" id="UP000838412"/>
    </source>
</evidence>
<dbReference type="EMBL" id="OV696687">
    <property type="protein sequence ID" value="CAH1252827.1"/>
    <property type="molecule type" value="Genomic_DNA"/>
</dbReference>
<proteinExistence type="predicted"/>
<gene>
    <name evidence="5" type="primary">IFIT5</name>
    <name evidence="5" type="ORF">BLAG_LOCUS12807</name>
</gene>
<evidence type="ECO:0000256" key="4">
    <source>
        <dbReference type="SAM" id="MobiDB-lite"/>
    </source>
</evidence>
<dbReference type="Pfam" id="PF13181">
    <property type="entry name" value="TPR_8"/>
    <property type="match status" value="2"/>
</dbReference>
<feature type="compositionally biased region" description="Basic and acidic residues" evidence="4">
    <location>
        <begin position="801"/>
        <end position="810"/>
    </location>
</feature>
<feature type="region of interest" description="Disordered" evidence="4">
    <location>
        <begin position="774"/>
        <end position="832"/>
    </location>
</feature>